<dbReference type="Pfam" id="PF23009">
    <property type="entry name" value="UBC_like"/>
    <property type="match status" value="1"/>
</dbReference>
<dbReference type="EC" id="2.3.2.27" evidence="8"/>
<keyword evidence="8" id="KW-0833">Ubl conjugation pathway</keyword>
<evidence type="ECO:0000256" key="8">
    <source>
        <dbReference type="RuleBase" id="RU367090"/>
    </source>
</evidence>
<dbReference type="InterPro" id="IPR039795">
    <property type="entry name" value="LTN1/Rkr1"/>
</dbReference>
<dbReference type="UniPathway" id="UPA00143"/>
<comment type="similarity">
    <text evidence="2 8">Belongs to the LTN1 family.</text>
</comment>
<comment type="function">
    <text evidence="8">E3 ubiquitin-protein ligase. Component of the ribosome quality control complex (RQC), a ribosome-associated complex that mediates ubiquitination and extraction of incompletely synthesized nascent chains for proteasomal degradation.</text>
</comment>
<keyword evidence="8" id="KW-0808">Transferase</keyword>
<evidence type="ECO:0000313" key="13">
    <source>
        <dbReference type="WBParaSite" id="TCNE_0000159201-mRNA-1"/>
    </source>
</evidence>
<evidence type="ECO:0000313" key="12">
    <source>
        <dbReference type="Proteomes" id="UP000050794"/>
    </source>
</evidence>
<dbReference type="InterPro" id="IPR013083">
    <property type="entry name" value="Znf_RING/FYVE/PHD"/>
</dbReference>
<evidence type="ECO:0000256" key="2">
    <source>
        <dbReference type="ARBA" id="ARBA00007997"/>
    </source>
</evidence>
<comment type="subunit">
    <text evidence="8">Component of the ribosome quality control complex (RQC).</text>
</comment>
<dbReference type="InterPro" id="IPR054478">
    <property type="entry name" value="LTN1_UBC"/>
</dbReference>
<keyword evidence="12" id="KW-1185">Reference proteome</keyword>
<protein>
    <recommendedName>
        <fullName evidence="3 8">E3 ubiquitin-protein ligase listerin</fullName>
        <ecNumber evidence="8">2.3.2.27</ecNumber>
    </recommendedName>
    <alternativeName>
        <fullName evidence="6 8">RING-type E3 ubiquitin transferase listerin</fullName>
    </alternativeName>
</protein>
<reference evidence="13" key="1">
    <citation type="submission" date="2016-06" db="UniProtKB">
        <authorList>
            <consortium name="WormBaseParasite"/>
        </authorList>
    </citation>
    <scope>IDENTIFICATION</scope>
</reference>
<comment type="subcellular location">
    <subcellularLocation>
        <location evidence="1">Cytoplasm</location>
        <location evidence="1">Cytosol</location>
    </subcellularLocation>
</comment>
<comment type="pathway">
    <text evidence="8">Protein modification; protein ubiquitination.</text>
</comment>
<feature type="domain" description="RING-type" evidence="10">
    <location>
        <begin position="155"/>
        <end position="225"/>
    </location>
</feature>
<dbReference type="PROSITE" id="PS50089">
    <property type="entry name" value="ZF_RING_2"/>
    <property type="match status" value="1"/>
</dbReference>
<dbReference type="InterPro" id="IPR001841">
    <property type="entry name" value="Znf_RING"/>
</dbReference>
<name>A0A183TZC3_TOXCA</name>
<organism evidence="12 13">
    <name type="scientific">Toxocara canis</name>
    <name type="common">Canine roundworm</name>
    <dbReference type="NCBI Taxonomy" id="6265"/>
    <lineage>
        <taxon>Eukaryota</taxon>
        <taxon>Metazoa</taxon>
        <taxon>Ecdysozoa</taxon>
        <taxon>Nematoda</taxon>
        <taxon>Chromadorea</taxon>
        <taxon>Rhabditida</taxon>
        <taxon>Spirurina</taxon>
        <taxon>Ascaridomorpha</taxon>
        <taxon>Ascaridoidea</taxon>
        <taxon>Toxocaridae</taxon>
        <taxon>Toxocara</taxon>
    </lineage>
</organism>
<dbReference type="GO" id="GO:0008270">
    <property type="term" value="F:zinc ion binding"/>
    <property type="evidence" value="ECO:0007669"/>
    <property type="project" value="UniProtKB-KW"/>
</dbReference>
<dbReference type="GO" id="GO:0016567">
    <property type="term" value="P:protein ubiquitination"/>
    <property type="evidence" value="ECO:0007669"/>
    <property type="project" value="UniProtKB-UniPathway"/>
</dbReference>
<evidence type="ECO:0000256" key="1">
    <source>
        <dbReference type="ARBA" id="ARBA00004514"/>
    </source>
</evidence>
<dbReference type="GO" id="GO:0043023">
    <property type="term" value="F:ribosomal large subunit binding"/>
    <property type="evidence" value="ECO:0007669"/>
    <property type="project" value="TreeGrafter"/>
</dbReference>
<reference evidence="11 12" key="2">
    <citation type="submission" date="2018-11" db="EMBL/GenBank/DDBJ databases">
        <authorList>
            <consortium name="Pathogen Informatics"/>
        </authorList>
    </citation>
    <scope>NUCLEOTIDE SEQUENCE [LARGE SCALE GENOMIC DNA]</scope>
</reference>
<dbReference type="PANTHER" id="PTHR12389:SF0">
    <property type="entry name" value="E3 UBIQUITIN-PROTEIN LIGASE LISTERIN"/>
    <property type="match status" value="1"/>
</dbReference>
<keyword evidence="8" id="KW-0479">Metal-binding</keyword>
<feature type="transmembrane region" description="Helical" evidence="9">
    <location>
        <begin position="181"/>
        <end position="200"/>
    </location>
</feature>
<keyword evidence="9" id="KW-1133">Transmembrane helix</keyword>
<keyword evidence="5 8" id="KW-0862">Zinc</keyword>
<evidence type="ECO:0000256" key="4">
    <source>
        <dbReference type="ARBA" id="ARBA00022771"/>
    </source>
</evidence>
<dbReference type="Gene3D" id="3.30.40.10">
    <property type="entry name" value="Zinc/RING finger domain, C3HC4 (zinc finger)"/>
    <property type="match status" value="1"/>
</dbReference>
<evidence type="ECO:0000313" key="11">
    <source>
        <dbReference type="EMBL" id="VDM26470.1"/>
    </source>
</evidence>
<dbReference type="AlphaFoldDB" id="A0A183TZC3"/>
<dbReference type="GO" id="GO:0072344">
    <property type="term" value="P:rescue of stalled ribosome"/>
    <property type="evidence" value="ECO:0007669"/>
    <property type="project" value="UniProtKB-UniRule"/>
</dbReference>
<dbReference type="EMBL" id="UYWY01001265">
    <property type="protein sequence ID" value="VDM26470.1"/>
    <property type="molecule type" value="Genomic_DNA"/>
</dbReference>
<evidence type="ECO:0000256" key="6">
    <source>
        <dbReference type="ARBA" id="ARBA00032366"/>
    </source>
</evidence>
<dbReference type="GO" id="GO:1990116">
    <property type="term" value="P:ribosome-associated ubiquitin-dependent protein catabolic process"/>
    <property type="evidence" value="ECO:0007669"/>
    <property type="project" value="UniProtKB-UniRule"/>
</dbReference>
<sequence>MLCSGSKSAVKESGNGYSNATIIPTYYEPRRDYNYLYTYTTKHVAPLIWKKERDLISVQKMPRSLEVRVLGAVREIVAEYDLEDAKMTLLIELPADYPLSVPIIENENAIVNRDVKRKWLLQLTLFLAHQNGSVMDGILMWAKNIARHLEGAEDCTICMMTVHSKTLQLPRIRCKQCKNRFHADCLVRLFVLFLTLFIFTDTRFVHVGKRKWFETSSQSTCPLCRSNFRTAQL</sequence>
<dbReference type="CDD" id="cd16491">
    <property type="entry name" value="RING-CH-C4HC3_LTN1"/>
    <property type="match status" value="1"/>
</dbReference>
<evidence type="ECO:0000256" key="5">
    <source>
        <dbReference type="ARBA" id="ARBA00022833"/>
    </source>
</evidence>
<proteinExistence type="inferred from homology"/>
<keyword evidence="4 7" id="KW-0863">Zinc-finger</keyword>
<keyword evidence="9" id="KW-0472">Membrane</keyword>
<evidence type="ECO:0000256" key="3">
    <source>
        <dbReference type="ARBA" id="ARBA00017157"/>
    </source>
</evidence>
<accession>A0A183TZC3</accession>
<dbReference type="WBParaSite" id="TCNE_0000159201-mRNA-1">
    <property type="protein sequence ID" value="TCNE_0000159201-mRNA-1"/>
    <property type="gene ID" value="TCNE_0000159201"/>
</dbReference>
<evidence type="ECO:0000259" key="10">
    <source>
        <dbReference type="PROSITE" id="PS50089"/>
    </source>
</evidence>
<dbReference type="GO" id="GO:0005829">
    <property type="term" value="C:cytosol"/>
    <property type="evidence" value="ECO:0007669"/>
    <property type="project" value="UniProtKB-SubCell"/>
</dbReference>
<dbReference type="PANTHER" id="PTHR12389">
    <property type="entry name" value="ZINC FINGER PROTEIN 294"/>
    <property type="match status" value="1"/>
</dbReference>
<gene>
    <name evidence="11" type="ORF">TCNE_LOCUS1593</name>
</gene>
<dbReference type="GO" id="GO:1990112">
    <property type="term" value="C:RQC complex"/>
    <property type="evidence" value="ECO:0007669"/>
    <property type="project" value="UniProtKB-UniRule"/>
</dbReference>
<keyword evidence="9" id="KW-0812">Transmembrane</keyword>
<dbReference type="Proteomes" id="UP000050794">
    <property type="component" value="Unassembled WGS sequence"/>
</dbReference>
<dbReference type="GO" id="GO:0061630">
    <property type="term" value="F:ubiquitin protein ligase activity"/>
    <property type="evidence" value="ECO:0007669"/>
    <property type="project" value="UniProtKB-UniRule"/>
</dbReference>
<evidence type="ECO:0000256" key="7">
    <source>
        <dbReference type="PROSITE-ProRule" id="PRU00175"/>
    </source>
</evidence>
<dbReference type="InterPro" id="IPR039804">
    <property type="entry name" value="RING-CH-C4HC3_LTN1"/>
</dbReference>
<evidence type="ECO:0000256" key="9">
    <source>
        <dbReference type="SAM" id="Phobius"/>
    </source>
</evidence>
<comment type="catalytic activity">
    <reaction evidence="8">
        <text>S-ubiquitinyl-[E2 ubiquitin-conjugating enzyme]-L-cysteine + [acceptor protein]-L-lysine = [E2 ubiquitin-conjugating enzyme]-L-cysteine + N(6)-ubiquitinyl-[acceptor protein]-L-lysine.</text>
        <dbReference type="EC" id="2.3.2.27"/>
    </reaction>
</comment>